<dbReference type="InterPro" id="IPR050808">
    <property type="entry name" value="Phage_Integrase"/>
</dbReference>
<dbReference type="RefSeq" id="WP_011945271.1">
    <property type="nucleotide sequence ID" value="NZ_BAZA01000230.1"/>
</dbReference>
<reference evidence="6 7" key="1">
    <citation type="submission" date="2018-06" db="EMBL/GenBank/DDBJ databases">
        <authorList>
            <consortium name="Pathogen Informatics"/>
            <person name="Doyle S."/>
        </authorList>
    </citation>
    <scope>NUCLEOTIDE SEQUENCE [LARGE SCALE GENOMIC DNA]</scope>
    <source>
        <strain evidence="6 7">NCTC12000</strain>
    </source>
</reference>
<dbReference type="AlphaFoldDB" id="A0A378K3M1"/>
<dbReference type="Proteomes" id="UP000254631">
    <property type="component" value="Unassembled WGS sequence"/>
</dbReference>
<dbReference type="GO" id="GO:0003677">
    <property type="term" value="F:DNA binding"/>
    <property type="evidence" value="ECO:0007669"/>
    <property type="project" value="UniProtKB-KW"/>
</dbReference>
<dbReference type="InterPro" id="IPR013762">
    <property type="entry name" value="Integrase-like_cat_sf"/>
</dbReference>
<evidence type="ECO:0000313" key="6">
    <source>
        <dbReference type="EMBL" id="STX78205.1"/>
    </source>
</evidence>
<dbReference type="InterPro" id="IPR002104">
    <property type="entry name" value="Integrase_catalytic"/>
</dbReference>
<dbReference type="EMBL" id="UGOL01000001">
    <property type="protein sequence ID" value="STX78205.1"/>
    <property type="molecule type" value="Genomic_DNA"/>
</dbReference>
<keyword evidence="3" id="KW-0238">DNA-binding</keyword>
<keyword evidence="2" id="KW-0229">DNA integration</keyword>
<dbReference type="Pfam" id="PF22022">
    <property type="entry name" value="Phage_int_M"/>
    <property type="match status" value="1"/>
</dbReference>
<evidence type="ECO:0000313" key="7">
    <source>
        <dbReference type="Proteomes" id="UP000254631"/>
    </source>
</evidence>
<dbReference type="InterPro" id="IPR038488">
    <property type="entry name" value="Integrase_DNA-bd_sf"/>
</dbReference>
<dbReference type="InterPro" id="IPR011010">
    <property type="entry name" value="DNA_brk_join_enz"/>
</dbReference>
<proteinExistence type="inferred from homology"/>
<dbReference type="OMA" id="EIWVFWH"/>
<dbReference type="Gene3D" id="3.30.160.390">
    <property type="entry name" value="Integrase, DNA-binding domain"/>
    <property type="match status" value="1"/>
</dbReference>
<protein>
    <submittedName>
        <fullName evidence="6">Integrase</fullName>
    </submittedName>
</protein>
<dbReference type="InterPro" id="IPR010998">
    <property type="entry name" value="Integrase_recombinase_N"/>
</dbReference>
<name>A0A378K3M1_LEGPN</name>
<evidence type="ECO:0000256" key="4">
    <source>
        <dbReference type="ARBA" id="ARBA00023172"/>
    </source>
</evidence>
<organism evidence="6 7">
    <name type="scientific">Legionella pneumophila</name>
    <dbReference type="NCBI Taxonomy" id="446"/>
    <lineage>
        <taxon>Bacteria</taxon>
        <taxon>Pseudomonadati</taxon>
        <taxon>Pseudomonadota</taxon>
        <taxon>Gammaproteobacteria</taxon>
        <taxon>Legionellales</taxon>
        <taxon>Legionellaceae</taxon>
        <taxon>Legionella</taxon>
    </lineage>
</organism>
<dbReference type="Gene3D" id="1.10.443.10">
    <property type="entry name" value="Intergrase catalytic core"/>
    <property type="match status" value="1"/>
</dbReference>
<evidence type="ECO:0000256" key="1">
    <source>
        <dbReference type="ARBA" id="ARBA00008857"/>
    </source>
</evidence>
<keyword evidence="4" id="KW-0233">DNA recombination</keyword>
<feature type="domain" description="Tyr recombinase" evidence="5">
    <location>
        <begin position="199"/>
        <end position="380"/>
    </location>
</feature>
<dbReference type="PANTHER" id="PTHR30629:SF2">
    <property type="entry name" value="PROPHAGE INTEGRASE INTS-RELATED"/>
    <property type="match status" value="1"/>
</dbReference>
<dbReference type="SUPFAM" id="SSF56349">
    <property type="entry name" value="DNA breaking-rejoining enzymes"/>
    <property type="match status" value="1"/>
</dbReference>
<dbReference type="Pfam" id="PF00589">
    <property type="entry name" value="Phage_integrase"/>
    <property type="match status" value="1"/>
</dbReference>
<gene>
    <name evidence="6" type="primary">intS_1</name>
    <name evidence="6" type="ORF">NCTC12000_00080</name>
</gene>
<dbReference type="Pfam" id="PF13356">
    <property type="entry name" value="Arm-DNA-bind_3"/>
    <property type="match status" value="1"/>
</dbReference>
<dbReference type="InterPro" id="IPR025166">
    <property type="entry name" value="Integrase_DNA_bind_dom"/>
</dbReference>
<evidence type="ECO:0000256" key="2">
    <source>
        <dbReference type="ARBA" id="ARBA00022908"/>
    </source>
</evidence>
<dbReference type="CDD" id="cd00801">
    <property type="entry name" value="INT_P4_C"/>
    <property type="match status" value="1"/>
</dbReference>
<sequence>MKNFTDTYIRNLKAKEKRYEEFEGGGFGIRITPNNVKTWIYRYKINGVTTKFTLGHYPAMSLSNAKRRFLELSQMRREGVDPKTVIQAQEEQDNNTVDKLALNWYTNYIEKHVKRPLVIKRQIDNDIIPLLGKKKLDDVQTKDISDALDTIVKRGARILANRTLSSIKQMFNYAVSRGYTQFNPASNIRSRDIGGIEKPKERVLTLEEIKALWLFLDSDLTQMSTQTRIAIKLLLLTGVRTVELRLASWHEIDFEASLWTIPALHSKASIIHKVHLSKLAKSLFLQLKPLSHSDYVLTGVDGFHPITENALPRAIKRIQEKLGIPDWTAHDLRRTFATQLGETLQIDPVVIEKCLGHKMPRIMATYNRNEMLPQRREALERWAVCIENMMQDNVVYINKLLQNERSL</sequence>
<dbReference type="PANTHER" id="PTHR30629">
    <property type="entry name" value="PROPHAGE INTEGRASE"/>
    <property type="match status" value="1"/>
</dbReference>
<dbReference type="PROSITE" id="PS51898">
    <property type="entry name" value="TYR_RECOMBINASE"/>
    <property type="match status" value="1"/>
</dbReference>
<dbReference type="InterPro" id="IPR053876">
    <property type="entry name" value="Phage_int_M"/>
</dbReference>
<evidence type="ECO:0000256" key="3">
    <source>
        <dbReference type="ARBA" id="ARBA00023125"/>
    </source>
</evidence>
<comment type="similarity">
    <text evidence="1">Belongs to the 'phage' integrase family.</text>
</comment>
<dbReference type="Gene3D" id="1.10.150.130">
    <property type="match status" value="1"/>
</dbReference>
<dbReference type="GO" id="GO:0015074">
    <property type="term" value="P:DNA integration"/>
    <property type="evidence" value="ECO:0007669"/>
    <property type="project" value="UniProtKB-KW"/>
</dbReference>
<dbReference type="GO" id="GO:0006310">
    <property type="term" value="P:DNA recombination"/>
    <property type="evidence" value="ECO:0007669"/>
    <property type="project" value="UniProtKB-KW"/>
</dbReference>
<evidence type="ECO:0000259" key="5">
    <source>
        <dbReference type="PROSITE" id="PS51898"/>
    </source>
</evidence>
<accession>A0A378K3M1</accession>